<protein>
    <submittedName>
        <fullName evidence="1">Uncharacterized protein</fullName>
    </submittedName>
</protein>
<dbReference type="Proteomes" id="UP001151760">
    <property type="component" value="Unassembled WGS sequence"/>
</dbReference>
<reference evidence="1" key="1">
    <citation type="journal article" date="2022" name="Int. J. Mol. Sci.">
        <title>Draft Genome of Tanacetum Coccineum: Genomic Comparison of Closely Related Tanacetum-Family Plants.</title>
        <authorList>
            <person name="Yamashiro T."/>
            <person name="Shiraishi A."/>
            <person name="Nakayama K."/>
            <person name="Satake H."/>
        </authorList>
    </citation>
    <scope>NUCLEOTIDE SEQUENCE</scope>
</reference>
<evidence type="ECO:0000313" key="2">
    <source>
        <dbReference type="Proteomes" id="UP001151760"/>
    </source>
</evidence>
<sequence>MDDPNITIEESIRLEEEKAPRHGRTFNWQNATFGKVKYYEDEDDCFADFETTFPAIVFDNTSTSDTAPPCEPTVSPPNKNKIDFKISLDESDDEDYTIIFDENSFSYKIIYVNDLKTDSKSDNGKNNMPSSPKPTSDYLDDLDCFNDFENEFPAIVYNDGLTSKSDLLIEPPDNNDNIDITQPSGDMAPLPHRDLRHPWLRYQVDGYDEGTIHSYEQRLETIWGRPVNRVHVLDFVGLTEGMRQTLRDRREKDDIEAVYSGIGAYWADSERVITDKGDLRDYWIEILSDRDFLGPDPSYVHIKDLVRRLCHRMIACSISGKGQGAEKVRRYVGLVASGLERQQAAAAGAPAAVESAHAVDEGAQGVPAPAQAP</sequence>
<gene>
    <name evidence="1" type="ORF">Tco_0856644</name>
</gene>
<proteinExistence type="predicted"/>
<comment type="caution">
    <text evidence="1">The sequence shown here is derived from an EMBL/GenBank/DDBJ whole genome shotgun (WGS) entry which is preliminary data.</text>
</comment>
<organism evidence="1 2">
    <name type="scientific">Tanacetum coccineum</name>
    <dbReference type="NCBI Taxonomy" id="301880"/>
    <lineage>
        <taxon>Eukaryota</taxon>
        <taxon>Viridiplantae</taxon>
        <taxon>Streptophyta</taxon>
        <taxon>Embryophyta</taxon>
        <taxon>Tracheophyta</taxon>
        <taxon>Spermatophyta</taxon>
        <taxon>Magnoliopsida</taxon>
        <taxon>eudicotyledons</taxon>
        <taxon>Gunneridae</taxon>
        <taxon>Pentapetalae</taxon>
        <taxon>asterids</taxon>
        <taxon>campanulids</taxon>
        <taxon>Asterales</taxon>
        <taxon>Asteraceae</taxon>
        <taxon>Asteroideae</taxon>
        <taxon>Anthemideae</taxon>
        <taxon>Anthemidinae</taxon>
        <taxon>Tanacetum</taxon>
    </lineage>
</organism>
<reference evidence="1" key="2">
    <citation type="submission" date="2022-01" db="EMBL/GenBank/DDBJ databases">
        <authorList>
            <person name="Yamashiro T."/>
            <person name="Shiraishi A."/>
            <person name="Satake H."/>
            <person name="Nakayama K."/>
        </authorList>
    </citation>
    <scope>NUCLEOTIDE SEQUENCE</scope>
</reference>
<dbReference type="EMBL" id="BQNB010012920">
    <property type="protein sequence ID" value="GJT09602.1"/>
    <property type="molecule type" value="Genomic_DNA"/>
</dbReference>
<keyword evidence="2" id="KW-1185">Reference proteome</keyword>
<evidence type="ECO:0000313" key="1">
    <source>
        <dbReference type="EMBL" id="GJT09602.1"/>
    </source>
</evidence>
<accession>A0ABQ5B619</accession>
<name>A0ABQ5B619_9ASTR</name>